<keyword evidence="12 15" id="KW-0460">Magnesium</keyword>
<dbReference type="SUPFAM" id="SSF53271">
    <property type="entry name" value="PRTase-like"/>
    <property type="match status" value="1"/>
</dbReference>
<dbReference type="PANTHER" id="PTHR43340:SF1">
    <property type="entry name" value="HYPOXANTHINE PHOSPHORIBOSYLTRANSFERASE"/>
    <property type="match status" value="1"/>
</dbReference>
<reference evidence="18 19" key="1">
    <citation type="submission" date="2019-11" db="EMBL/GenBank/DDBJ databases">
        <title>Acidiferrimicrobium australis gen. nov., sp. nov., an acidophilic and obligately heterotrophic, member of the Actinobacteria that catalyses dissimilatory oxido- reduction of iron isolated from metal-rich acidic water in Chile.</title>
        <authorList>
            <person name="Gonzalez D."/>
            <person name="Huber K."/>
            <person name="Hedrich S."/>
            <person name="Rojas-Villalobos C."/>
            <person name="Quatrini R."/>
            <person name="Dinamarca M.A."/>
            <person name="Schwarz A."/>
            <person name="Canales C."/>
            <person name="Nancucheo I."/>
        </authorList>
    </citation>
    <scope>NUCLEOTIDE SEQUENCE [LARGE SCALE GENOMIC DNA]</scope>
    <source>
        <strain evidence="18 19">USS-CCA1</strain>
    </source>
</reference>
<comment type="cofactor">
    <cofactor evidence="1 15">
        <name>Mg(2+)</name>
        <dbReference type="ChEBI" id="CHEBI:18420"/>
    </cofactor>
</comment>
<evidence type="ECO:0000256" key="7">
    <source>
        <dbReference type="ARBA" id="ARBA00022676"/>
    </source>
</evidence>
<evidence type="ECO:0000313" key="18">
    <source>
        <dbReference type="EMBL" id="MST33738.1"/>
    </source>
</evidence>
<dbReference type="InterPro" id="IPR005904">
    <property type="entry name" value="Hxn_phspho_trans"/>
</dbReference>
<comment type="catalytic activity">
    <reaction evidence="13">
        <text>GMP + diphosphate = guanine + 5-phospho-alpha-D-ribose 1-diphosphate</text>
        <dbReference type="Rhea" id="RHEA:25424"/>
        <dbReference type="ChEBI" id="CHEBI:16235"/>
        <dbReference type="ChEBI" id="CHEBI:33019"/>
        <dbReference type="ChEBI" id="CHEBI:58017"/>
        <dbReference type="ChEBI" id="CHEBI:58115"/>
        <dbReference type="EC" id="2.4.2.8"/>
    </reaction>
    <physiologicalReaction direction="right-to-left" evidence="13">
        <dbReference type="Rhea" id="RHEA:25426"/>
    </physiologicalReaction>
</comment>
<proteinExistence type="inferred from homology"/>
<gene>
    <name evidence="18" type="primary">hpt</name>
    <name evidence="18" type="ORF">GHK86_13555</name>
</gene>
<sequence length="217" mass="23218">MSAVAGPVDEPEPSAAPWRTGLPVARRPGCLPEPPWDDPSLGELIVPADELQARIADLGAAIARHYADRPPLLVGVLKGACIFLSDLARAIGLPVEMDFMAISSYGSATRTSGVVRIVKDLDIDLTGRHVLIVEDIVDSGLTLSFLTRNLLARNPASLEVCALLVKEGLQATSLDLAYEGFRIPPEFVVGYGLDVAERFRNLPFICEYRGGDPAGLS</sequence>
<keyword evidence="7 15" id="KW-0328">Glycosyltransferase</keyword>
<evidence type="ECO:0000256" key="3">
    <source>
        <dbReference type="ARBA" id="ARBA00004669"/>
    </source>
</evidence>
<comment type="pathway">
    <text evidence="3 15">Purine metabolism; IMP biosynthesis via salvage pathway; IMP from hypoxanthine: step 1/1.</text>
</comment>
<evidence type="ECO:0000256" key="5">
    <source>
        <dbReference type="ARBA" id="ARBA00008391"/>
    </source>
</evidence>
<keyword evidence="19" id="KW-1185">Reference proteome</keyword>
<dbReference type="NCBIfam" id="TIGR01203">
    <property type="entry name" value="HGPRTase"/>
    <property type="match status" value="1"/>
</dbReference>
<evidence type="ECO:0000313" key="19">
    <source>
        <dbReference type="Proteomes" id="UP000437736"/>
    </source>
</evidence>
<feature type="domain" description="Phosphoribosyltransferase" evidence="17">
    <location>
        <begin position="49"/>
        <end position="194"/>
    </location>
</feature>
<evidence type="ECO:0000256" key="15">
    <source>
        <dbReference type="RuleBase" id="RU364099"/>
    </source>
</evidence>
<evidence type="ECO:0000256" key="2">
    <source>
        <dbReference type="ARBA" id="ARBA00004496"/>
    </source>
</evidence>
<evidence type="ECO:0000256" key="10">
    <source>
        <dbReference type="ARBA" id="ARBA00022726"/>
    </source>
</evidence>
<evidence type="ECO:0000256" key="11">
    <source>
        <dbReference type="ARBA" id="ARBA00022741"/>
    </source>
</evidence>
<dbReference type="EMBL" id="WJHE01000704">
    <property type="protein sequence ID" value="MST33738.1"/>
    <property type="molecule type" value="Genomic_DNA"/>
</dbReference>
<comment type="pathway">
    <text evidence="4">Purine metabolism; GMP biosynthesis via salvage pathway; GMP from guanine: step 1/1.</text>
</comment>
<dbReference type="InterPro" id="IPR050408">
    <property type="entry name" value="HGPRT"/>
</dbReference>
<keyword evidence="6 15" id="KW-0963">Cytoplasm</keyword>
<name>A0ABW9QVM5_9ACTN</name>
<dbReference type="Gene3D" id="3.40.50.2020">
    <property type="match status" value="1"/>
</dbReference>
<comment type="subcellular location">
    <subcellularLocation>
        <location evidence="2 15">Cytoplasm</location>
    </subcellularLocation>
</comment>
<organism evidence="18 19">
    <name type="scientific">Acidiferrimicrobium australe</name>
    <dbReference type="NCBI Taxonomy" id="2664430"/>
    <lineage>
        <taxon>Bacteria</taxon>
        <taxon>Bacillati</taxon>
        <taxon>Actinomycetota</taxon>
        <taxon>Acidimicrobiia</taxon>
        <taxon>Acidimicrobiales</taxon>
        <taxon>Acidimicrobiaceae</taxon>
        <taxon>Acidiferrimicrobium</taxon>
    </lineage>
</organism>
<accession>A0ABW9QVM5</accession>
<keyword evidence="10 15" id="KW-0660">Purine salvage</keyword>
<comment type="similarity">
    <text evidence="5 15">Belongs to the purine/pyrimidine phosphoribosyltransferase family.</text>
</comment>
<evidence type="ECO:0000256" key="6">
    <source>
        <dbReference type="ARBA" id="ARBA00022490"/>
    </source>
</evidence>
<comment type="catalytic activity">
    <reaction evidence="14">
        <text>IMP + diphosphate = hypoxanthine + 5-phospho-alpha-D-ribose 1-diphosphate</text>
        <dbReference type="Rhea" id="RHEA:17973"/>
        <dbReference type="ChEBI" id="CHEBI:17368"/>
        <dbReference type="ChEBI" id="CHEBI:33019"/>
        <dbReference type="ChEBI" id="CHEBI:58017"/>
        <dbReference type="ChEBI" id="CHEBI:58053"/>
        <dbReference type="EC" id="2.4.2.8"/>
    </reaction>
    <physiologicalReaction direction="right-to-left" evidence="14">
        <dbReference type="Rhea" id="RHEA:17975"/>
    </physiologicalReaction>
</comment>
<dbReference type="Pfam" id="PF00156">
    <property type="entry name" value="Pribosyltran"/>
    <property type="match status" value="1"/>
</dbReference>
<keyword evidence="8 15" id="KW-0808">Transferase</keyword>
<comment type="caution">
    <text evidence="18">The sequence shown here is derived from an EMBL/GenBank/DDBJ whole genome shotgun (WGS) entry which is preliminary data.</text>
</comment>
<dbReference type="Proteomes" id="UP000437736">
    <property type="component" value="Unassembled WGS sequence"/>
</dbReference>
<protein>
    <recommendedName>
        <fullName evidence="15">Hypoxanthine phosphoribosyltransferase</fullName>
        <ecNumber evidence="15">2.4.2.8</ecNumber>
    </recommendedName>
</protein>
<dbReference type="InterPro" id="IPR029057">
    <property type="entry name" value="PRTase-like"/>
</dbReference>
<dbReference type="InterPro" id="IPR000836">
    <property type="entry name" value="PRTase_dom"/>
</dbReference>
<evidence type="ECO:0000256" key="14">
    <source>
        <dbReference type="ARBA" id="ARBA00049402"/>
    </source>
</evidence>
<keyword evidence="11 15" id="KW-0547">Nucleotide-binding</keyword>
<evidence type="ECO:0000259" key="17">
    <source>
        <dbReference type="Pfam" id="PF00156"/>
    </source>
</evidence>
<evidence type="ECO:0000256" key="4">
    <source>
        <dbReference type="ARBA" id="ARBA00004676"/>
    </source>
</evidence>
<evidence type="ECO:0000256" key="8">
    <source>
        <dbReference type="ARBA" id="ARBA00022679"/>
    </source>
</evidence>
<dbReference type="CDD" id="cd06223">
    <property type="entry name" value="PRTases_typeI"/>
    <property type="match status" value="1"/>
</dbReference>
<dbReference type="PANTHER" id="PTHR43340">
    <property type="entry name" value="HYPOXANTHINE-GUANINE PHOSPHORIBOSYLTRANSFERASE"/>
    <property type="match status" value="1"/>
</dbReference>
<keyword evidence="9 15" id="KW-0479">Metal-binding</keyword>
<evidence type="ECO:0000256" key="12">
    <source>
        <dbReference type="ARBA" id="ARBA00022842"/>
    </source>
</evidence>
<dbReference type="GO" id="GO:0016757">
    <property type="term" value="F:glycosyltransferase activity"/>
    <property type="evidence" value="ECO:0007669"/>
    <property type="project" value="UniProtKB-KW"/>
</dbReference>
<evidence type="ECO:0000256" key="1">
    <source>
        <dbReference type="ARBA" id="ARBA00001946"/>
    </source>
</evidence>
<evidence type="ECO:0000256" key="13">
    <source>
        <dbReference type="ARBA" id="ARBA00048811"/>
    </source>
</evidence>
<evidence type="ECO:0000256" key="16">
    <source>
        <dbReference type="SAM" id="MobiDB-lite"/>
    </source>
</evidence>
<dbReference type="EC" id="2.4.2.8" evidence="15"/>
<evidence type="ECO:0000256" key="9">
    <source>
        <dbReference type="ARBA" id="ARBA00022723"/>
    </source>
</evidence>
<feature type="region of interest" description="Disordered" evidence="16">
    <location>
        <begin position="1"/>
        <end position="23"/>
    </location>
</feature>